<proteinExistence type="inferred from homology"/>
<dbReference type="UniPathway" id="UPA00068">
    <property type="reaction ID" value="UER00109"/>
</dbReference>
<dbReference type="PROSITE" id="PS00600">
    <property type="entry name" value="AA_TRANSFER_CLASS_3"/>
    <property type="match status" value="1"/>
</dbReference>
<dbReference type="FunFam" id="3.40.640.10:FF:000004">
    <property type="entry name" value="Acetylornithine aminotransferase"/>
    <property type="match status" value="1"/>
</dbReference>
<protein>
    <recommendedName>
        <fullName evidence="5">Acetylornithine aminotransferase</fullName>
        <shortName evidence="5">ACOAT</shortName>
        <ecNumber evidence="5">2.6.1.11</ecNumber>
    </recommendedName>
</protein>
<dbReference type="InterPro" id="IPR050103">
    <property type="entry name" value="Class-III_PLP-dep_AT"/>
</dbReference>
<dbReference type="GO" id="GO:0042802">
    <property type="term" value="F:identical protein binding"/>
    <property type="evidence" value="ECO:0007669"/>
    <property type="project" value="TreeGrafter"/>
</dbReference>
<feature type="binding site" evidence="5">
    <location>
        <position position="272"/>
    </location>
    <ligand>
        <name>N(2)-acetyl-L-ornithine</name>
        <dbReference type="ChEBI" id="CHEBI:57805"/>
    </ligand>
</feature>
<dbReference type="EC" id="2.6.1.11" evidence="5"/>
<dbReference type="InterPro" id="IPR015421">
    <property type="entry name" value="PyrdxlP-dep_Trfase_major"/>
</dbReference>
<sequence>MPHNVMQTYGRLPVRFANGSGAWLRDESGAAYLDALSGIAVCGLGHAHPRVTAALQKQAETLLHTSNLYGVPLQDQLAEGLCARTAMDSVFFCNSGAEANEAAIKLARLHGANQGVAEPKILVMEHAFHGRTLAALAATGNARAQEGFGPLPAGFIRVPYNDLTAIDAAAAAHDGIVAILAEPIQGEGGVRVPDAGYLQGLRERCDTHGWLLMLDEVQTGIGRTGAWLASQHENVTPDVLTLAKGLGNGVPIGACLARGAAAEVLGPGSHGSTFGGNPLAASAALAVLEALDADQLMARAEALGERLQRRFREGLADEPAVVDIRGRGLMLAIELDHPCGDLVKRALDDHLLINVTAQSVIRLLPPLIISDDEADRIGDQVIALVRGFVNDAR</sequence>
<comment type="miscellaneous">
    <text evidence="5">May also have succinyldiaminopimelate aminotransferase activity, thus carrying out the corresponding step in lysine biosynthesis.</text>
</comment>
<feature type="binding site" evidence="5">
    <location>
        <begin position="215"/>
        <end position="218"/>
    </location>
    <ligand>
        <name>pyridoxal 5'-phosphate</name>
        <dbReference type="ChEBI" id="CHEBI:597326"/>
    </ligand>
</feature>
<dbReference type="InterPro" id="IPR005814">
    <property type="entry name" value="Aminotrans_3"/>
</dbReference>
<dbReference type="PANTHER" id="PTHR11986">
    <property type="entry name" value="AMINOTRANSFERASE CLASS III"/>
    <property type="match status" value="1"/>
</dbReference>
<feature type="binding site" evidence="5">
    <location>
        <position position="128"/>
    </location>
    <ligand>
        <name>pyridoxal 5'-phosphate</name>
        <dbReference type="ChEBI" id="CHEBI:597326"/>
    </ligand>
</feature>
<name>A0A1H8SSE5_9GAMM</name>
<evidence type="ECO:0000313" key="7">
    <source>
        <dbReference type="Proteomes" id="UP000199657"/>
    </source>
</evidence>
<comment type="similarity">
    <text evidence="5">Belongs to the class-III pyridoxal-phosphate-dependent aminotransferase family. ArgD subfamily.</text>
</comment>
<reference evidence="6 7" key="1">
    <citation type="submission" date="2016-10" db="EMBL/GenBank/DDBJ databases">
        <authorList>
            <person name="de Groot N.N."/>
        </authorList>
    </citation>
    <scope>NUCLEOTIDE SEQUENCE [LARGE SCALE GENOMIC DNA]</scope>
    <source>
        <strain evidence="6 7">CGMCC 1.6291</strain>
    </source>
</reference>
<dbReference type="HAMAP" id="MF_01107">
    <property type="entry name" value="ArgD_aminotrans_3"/>
    <property type="match status" value="1"/>
</dbReference>
<evidence type="ECO:0000256" key="5">
    <source>
        <dbReference type="HAMAP-Rule" id="MF_01107"/>
    </source>
</evidence>
<dbReference type="Gene3D" id="3.40.640.10">
    <property type="entry name" value="Type I PLP-dependent aspartate aminotransferase-like (Major domain)"/>
    <property type="match status" value="1"/>
</dbReference>
<keyword evidence="2 5" id="KW-0028">Amino-acid biosynthesis</keyword>
<evidence type="ECO:0000256" key="3">
    <source>
        <dbReference type="ARBA" id="ARBA00022679"/>
    </source>
</evidence>
<evidence type="ECO:0000256" key="1">
    <source>
        <dbReference type="ARBA" id="ARBA00022576"/>
    </source>
</evidence>
<keyword evidence="7" id="KW-1185">Reference proteome</keyword>
<keyword evidence="5" id="KW-0055">Arginine biosynthesis</keyword>
<keyword evidence="3 5" id="KW-0808">Transferase</keyword>
<dbReference type="RefSeq" id="WP_091642378.1">
    <property type="nucleotide sequence ID" value="NZ_FOEG01000003.1"/>
</dbReference>
<evidence type="ECO:0000313" key="6">
    <source>
        <dbReference type="EMBL" id="SEO81485.1"/>
    </source>
</evidence>
<dbReference type="EMBL" id="FOEG01000003">
    <property type="protein sequence ID" value="SEO81485.1"/>
    <property type="molecule type" value="Genomic_DNA"/>
</dbReference>
<accession>A0A1H8SSE5</accession>
<comment type="subcellular location">
    <subcellularLocation>
        <location evidence="5">Cytoplasm</location>
    </subcellularLocation>
</comment>
<dbReference type="Proteomes" id="UP000199657">
    <property type="component" value="Unassembled WGS sequence"/>
</dbReference>
<comment type="cofactor">
    <cofactor evidence="5">
        <name>pyridoxal 5'-phosphate</name>
        <dbReference type="ChEBI" id="CHEBI:597326"/>
    </cofactor>
    <text evidence="5">Binds 1 pyridoxal phosphate per subunit.</text>
</comment>
<dbReference type="GO" id="GO:0003992">
    <property type="term" value="F:N2-acetyl-L-ornithine:2-oxoglutarate 5-aminotransferase activity"/>
    <property type="evidence" value="ECO:0007669"/>
    <property type="project" value="UniProtKB-UniRule"/>
</dbReference>
<feature type="binding site" evidence="5">
    <location>
        <position position="131"/>
    </location>
    <ligand>
        <name>N(2)-acetyl-L-ornithine</name>
        <dbReference type="ChEBI" id="CHEBI:57805"/>
    </ligand>
</feature>
<dbReference type="PIRSF" id="PIRSF000521">
    <property type="entry name" value="Transaminase_4ab_Lys_Orn"/>
    <property type="match status" value="1"/>
</dbReference>
<dbReference type="InterPro" id="IPR004636">
    <property type="entry name" value="AcOrn/SuccOrn_fam"/>
</dbReference>
<keyword evidence="5" id="KW-0963">Cytoplasm</keyword>
<dbReference type="NCBIfam" id="TIGR00707">
    <property type="entry name" value="argD"/>
    <property type="match status" value="1"/>
</dbReference>
<dbReference type="AlphaFoldDB" id="A0A1H8SSE5"/>
<dbReference type="Pfam" id="PF00202">
    <property type="entry name" value="Aminotran_3"/>
    <property type="match status" value="1"/>
</dbReference>
<feature type="binding site" evidence="5">
    <location>
        <position position="273"/>
    </location>
    <ligand>
        <name>pyridoxal 5'-phosphate</name>
        <dbReference type="ChEBI" id="CHEBI:597326"/>
    </ligand>
</feature>
<keyword evidence="4 5" id="KW-0663">Pyridoxal phosphate</keyword>
<comment type="pathway">
    <text evidence="5">Amino-acid biosynthesis; L-arginine biosynthesis; N(2)-acetyl-L-ornithine from L-glutamate: step 4/4.</text>
</comment>
<evidence type="ECO:0000256" key="2">
    <source>
        <dbReference type="ARBA" id="ARBA00022605"/>
    </source>
</evidence>
<feature type="binding site" evidence="5">
    <location>
        <begin position="96"/>
        <end position="97"/>
    </location>
    <ligand>
        <name>pyridoxal 5'-phosphate</name>
        <dbReference type="ChEBI" id="CHEBI:597326"/>
    </ligand>
</feature>
<dbReference type="GO" id="GO:0030170">
    <property type="term" value="F:pyridoxal phosphate binding"/>
    <property type="evidence" value="ECO:0007669"/>
    <property type="project" value="InterPro"/>
</dbReference>
<comment type="subunit">
    <text evidence="5">Homodimer.</text>
</comment>
<dbReference type="InterPro" id="IPR015422">
    <property type="entry name" value="PyrdxlP-dep_Trfase_small"/>
</dbReference>
<dbReference type="GO" id="GO:0006526">
    <property type="term" value="P:L-arginine biosynthetic process"/>
    <property type="evidence" value="ECO:0007669"/>
    <property type="project" value="UniProtKB-UniRule"/>
</dbReference>
<dbReference type="GO" id="GO:0005737">
    <property type="term" value="C:cytoplasm"/>
    <property type="evidence" value="ECO:0007669"/>
    <property type="project" value="UniProtKB-SubCell"/>
</dbReference>
<keyword evidence="1 5" id="KW-0032">Aminotransferase</keyword>
<organism evidence="6 7">
    <name type="scientific">Aquisalimonas asiatica</name>
    <dbReference type="NCBI Taxonomy" id="406100"/>
    <lineage>
        <taxon>Bacteria</taxon>
        <taxon>Pseudomonadati</taxon>
        <taxon>Pseudomonadota</taxon>
        <taxon>Gammaproteobacteria</taxon>
        <taxon>Chromatiales</taxon>
        <taxon>Ectothiorhodospiraceae</taxon>
        <taxon>Aquisalimonas</taxon>
    </lineage>
</organism>
<dbReference type="PANTHER" id="PTHR11986:SF79">
    <property type="entry name" value="ACETYLORNITHINE AMINOTRANSFERASE, MITOCHONDRIAL"/>
    <property type="match status" value="1"/>
</dbReference>
<dbReference type="NCBIfam" id="NF002325">
    <property type="entry name" value="PRK01278.1"/>
    <property type="match status" value="1"/>
</dbReference>
<comment type="catalytic activity">
    <reaction evidence="5">
        <text>N(2)-acetyl-L-ornithine + 2-oxoglutarate = N-acetyl-L-glutamate 5-semialdehyde + L-glutamate</text>
        <dbReference type="Rhea" id="RHEA:18049"/>
        <dbReference type="ChEBI" id="CHEBI:16810"/>
        <dbReference type="ChEBI" id="CHEBI:29123"/>
        <dbReference type="ChEBI" id="CHEBI:29985"/>
        <dbReference type="ChEBI" id="CHEBI:57805"/>
        <dbReference type="EC" id="2.6.1.11"/>
    </reaction>
</comment>
<dbReference type="OrthoDB" id="9770449at2"/>
<feature type="modified residue" description="N6-(pyridoxal phosphate)lysine" evidence="5">
    <location>
        <position position="244"/>
    </location>
</feature>
<gene>
    <name evidence="5" type="primary">argD</name>
    <name evidence="6" type="ORF">SAMN04488052_103165</name>
</gene>
<dbReference type="Gene3D" id="3.90.1150.10">
    <property type="entry name" value="Aspartate Aminotransferase, domain 1"/>
    <property type="match status" value="1"/>
</dbReference>
<dbReference type="CDD" id="cd00610">
    <property type="entry name" value="OAT_like"/>
    <property type="match status" value="1"/>
</dbReference>
<dbReference type="InterPro" id="IPR015424">
    <property type="entry name" value="PyrdxlP-dep_Trfase"/>
</dbReference>
<dbReference type="InterPro" id="IPR049704">
    <property type="entry name" value="Aminotrans_3_PPA_site"/>
</dbReference>
<dbReference type="SUPFAM" id="SSF53383">
    <property type="entry name" value="PLP-dependent transferases"/>
    <property type="match status" value="1"/>
</dbReference>
<evidence type="ECO:0000256" key="4">
    <source>
        <dbReference type="ARBA" id="ARBA00022898"/>
    </source>
</evidence>
<dbReference type="STRING" id="406100.SAMN04488052_103165"/>